<reference evidence="2 3" key="1">
    <citation type="submission" date="2020-06" db="EMBL/GenBank/DDBJ databases">
        <title>High-quality draft genome of sulfate reducer Desulfobacter latus type strain AcrS2 isolated from marine sediment.</title>
        <authorList>
            <person name="Hoppe M."/>
            <person name="Larsen C.K."/>
            <person name="Marshall I.P.G."/>
            <person name="Schramm A."/>
            <person name="Marietou A.G."/>
        </authorList>
    </citation>
    <scope>NUCLEOTIDE SEQUENCE [LARGE SCALE GENOMIC DNA]</scope>
    <source>
        <strain evidence="2 3">AcRS2</strain>
    </source>
</reference>
<dbReference type="InterPro" id="IPR032708">
    <property type="entry name" value="McjB_C"/>
</dbReference>
<dbReference type="Proteomes" id="UP000553343">
    <property type="component" value="Unassembled WGS sequence"/>
</dbReference>
<evidence type="ECO:0000313" key="2">
    <source>
        <dbReference type="EMBL" id="NWH03404.1"/>
    </source>
</evidence>
<evidence type="ECO:0000259" key="1">
    <source>
        <dbReference type="Pfam" id="PF13471"/>
    </source>
</evidence>
<comment type="caution">
    <text evidence="2">The sequence shown here is derived from an EMBL/GenBank/DDBJ whole genome shotgun (WGS) entry which is preliminary data.</text>
</comment>
<dbReference type="InterPro" id="IPR053521">
    <property type="entry name" value="McjB-like"/>
</dbReference>
<dbReference type="AlphaFoldDB" id="A0A850SPK9"/>
<keyword evidence="3" id="KW-1185">Reference proteome</keyword>
<gene>
    <name evidence="2" type="ORF">HXW94_00055</name>
</gene>
<evidence type="ECO:0000313" key="3">
    <source>
        <dbReference type="Proteomes" id="UP000553343"/>
    </source>
</evidence>
<dbReference type="EMBL" id="JACADJ010000001">
    <property type="protein sequence ID" value="NWH03404.1"/>
    <property type="molecule type" value="Genomic_DNA"/>
</dbReference>
<name>A0A850SPK9_9BACT</name>
<dbReference type="NCBIfam" id="NF033537">
    <property type="entry name" value="lasso_biosyn_B2"/>
    <property type="match status" value="1"/>
</dbReference>
<accession>A0A850SPK9</accession>
<feature type="domain" description="Microcin J25-processing protein McjB C-terminal" evidence="1">
    <location>
        <begin position="59"/>
        <end position="168"/>
    </location>
</feature>
<sequence length="173" mass="19639">MMLKGMYVKKMFSLFSKIWHQITPSGLLTLTGKFFRRSAREQGHFLEAYVWLGLSRAAILLIPFRRIAPLLGRTMTITPDYELPDMTRPLQISWAVRTAARFTPWESKCLAQAMSARIMLKRRGYPTTLYLGLAKKADNELSAHAWLRCGSRILTGGLGHGRFTVISTFGDLT</sequence>
<dbReference type="Pfam" id="PF13471">
    <property type="entry name" value="Transglut_core3"/>
    <property type="match status" value="1"/>
</dbReference>
<organism evidence="2 3">
    <name type="scientific">Desulfobacter latus</name>
    <dbReference type="NCBI Taxonomy" id="2292"/>
    <lineage>
        <taxon>Bacteria</taxon>
        <taxon>Pseudomonadati</taxon>
        <taxon>Thermodesulfobacteriota</taxon>
        <taxon>Desulfobacteria</taxon>
        <taxon>Desulfobacterales</taxon>
        <taxon>Desulfobacteraceae</taxon>
        <taxon>Desulfobacter</taxon>
    </lineage>
</organism>
<proteinExistence type="predicted"/>
<protein>
    <submittedName>
        <fullName evidence="2">Lasso peptide biosynthesis B2 protein</fullName>
    </submittedName>
</protein>